<organism evidence="2 3">
    <name type="scientific">Gonium pectorale</name>
    <name type="common">Green alga</name>
    <dbReference type="NCBI Taxonomy" id="33097"/>
    <lineage>
        <taxon>Eukaryota</taxon>
        <taxon>Viridiplantae</taxon>
        <taxon>Chlorophyta</taxon>
        <taxon>core chlorophytes</taxon>
        <taxon>Chlorophyceae</taxon>
        <taxon>CS clade</taxon>
        <taxon>Chlamydomonadales</taxon>
        <taxon>Volvocaceae</taxon>
        <taxon>Gonium</taxon>
    </lineage>
</organism>
<evidence type="ECO:0000313" key="3">
    <source>
        <dbReference type="Proteomes" id="UP000075714"/>
    </source>
</evidence>
<dbReference type="Proteomes" id="UP000075714">
    <property type="component" value="Unassembled WGS sequence"/>
</dbReference>
<sequence length="365" mass="40834">MTTTSCLVARVYGPQGNFGEFVANATSGNPDRVWILRPGAEVSTPEQRAEWRRRLEQLAVVFPVDFSKPRKKAESLARITAEFPSWLSELGWVPAGVLGVKKQVVLEVVKIVEADPQRLYQTSFAATLARMFDATVNGRRIYVKLFDGMRHSLCPMPVIAASRPRREWGRVYSSNCIEYDLPSIRHMLEAIGYEADENDMLVLTRRPSLLPSDLEDLLGRINLRLEWALAIGRCKVTADAEADAAEAGPSGSNSGRAARSRKPPRRLHDEMDAAVPDEEEEQDEPDEEEIDFMQQACINAVPVAGPITEQRKLAQCLQRTETLHCHLSSEAVTRVGSMKPTKLFKFQAKIVENLGLFLWKGREGC</sequence>
<feature type="region of interest" description="Disordered" evidence="1">
    <location>
        <begin position="244"/>
        <end position="288"/>
    </location>
</feature>
<proteinExistence type="predicted"/>
<dbReference type="EMBL" id="LSYV01000013">
    <property type="protein sequence ID" value="KXZ51529.1"/>
    <property type="molecule type" value="Genomic_DNA"/>
</dbReference>
<reference evidence="3" key="1">
    <citation type="journal article" date="2016" name="Nat. Commun.">
        <title>The Gonium pectorale genome demonstrates co-option of cell cycle regulation during the evolution of multicellularity.</title>
        <authorList>
            <person name="Hanschen E.R."/>
            <person name="Marriage T.N."/>
            <person name="Ferris P.J."/>
            <person name="Hamaji T."/>
            <person name="Toyoda A."/>
            <person name="Fujiyama A."/>
            <person name="Neme R."/>
            <person name="Noguchi H."/>
            <person name="Minakuchi Y."/>
            <person name="Suzuki M."/>
            <person name="Kawai-Toyooka H."/>
            <person name="Smith D.R."/>
            <person name="Sparks H."/>
            <person name="Anderson J."/>
            <person name="Bakaric R."/>
            <person name="Luria V."/>
            <person name="Karger A."/>
            <person name="Kirschner M.W."/>
            <person name="Durand P.M."/>
            <person name="Michod R.E."/>
            <person name="Nozaki H."/>
            <person name="Olson B.J."/>
        </authorList>
    </citation>
    <scope>NUCLEOTIDE SEQUENCE [LARGE SCALE GENOMIC DNA]</scope>
    <source>
        <strain evidence="3">NIES-2863</strain>
    </source>
</reference>
<comment type="caution">
    <text evidence="2">The sequence shown here is derived from an EMBL/GenBank/DDBJ whole genome shotgun (WGS) entry which is preliminary data.</text>
</comment>
<evidence type="ECO:0000313" key="2">
    <source>
        <dbReference type="EMBL" id="KXZ51529.1"/>
    </source>
</evidence>
<dbReference type="AlphaFoldDB" id="A0A150GNW7"/>
<name>A0A150GNW7_GONPE</name>
<protein>
    <submittedName>
        <fullName evidence="2">Uncharacterized protein</fullName>
    </submittedName>
</protein>
<gene>
    <name evidence="2" type="ORF">GPECTOR_12g492</name>
</gene>
<accession>A0A150GNW7</accession>
<feature type="compositionally biased region" description="Acidic residues" evidence="1">
    <location>
        <begin position="275"/>
        <end position="288"/>
    </location>
</feature>
<feature type="compositionally biased region" description="Low complexity" evidence="1">
    <location>
        <begin position="245"/>
        <end position="257"/>
    </location>
</feature>
<keyword evidence="3" id="KW-1185">Reference proteome</keyword>
<evidence type="ECO:0000256" key="1">
    <source>
        <dbReference type="SAM" id="MobiDB-lite"/>
    </source>
</evidence>